<dbReference type="eggNOG" id="COG0294">
    <property type="taxonomic scope" value="Bacteria"/>
</dbReference>
<reference evidence="12" key="1">
    <citation type="submission" date="2006-08" db="EMBL/GenBank/DDBJ databases">
        <title>Complete sequence of Alkalilimnicola ehrilichei MLHE-1.</title>
        <authorList>
            <person name="Copeland A."/>
            <person name="Lucas S."/>
            <person name="Lapidus A."/>
            <person name="Barry K."/>
            <person name="Detter J.C."/>
            <person name="Glavina del Rio T."/>
            <person name="Hammon N."/>
            <person name="Israni S."/>
            <person name="Dalin E."/>
            <person name="Tice H."/>
            <person name="Pitluck S."/>
            <person name="Sims D."/>
            <person name="Brettin T."/>
            <person name="Bruce D."/>
            <person name="Han C."/>
            <person name="Tapia R."/>
            <person name="Gilna P."/>
            <person name="Schmutz J."/>
            <person name="Larimer F."/>
            <person name="Land M."/>
            <person name="Hauser L."/>
            <person name="Kyrpides N."/>
            <person name="Mikhailova N."/>
            <person name="Oremland R.S."/>
            <person name="Hoeft S.E."/>
            <person name="Switzer-Blum J."/>
            <person name="Kulp T."/>
            <person name="King G."/>
            <person name="Tabita R."/>
            <person name="Witte B."/>
            <person name="Santini J.M."/>
            <person name="Basu P."/>
            <person name="Hollibaugh J.T."/>
            <person name="Xie G."/>
            <person name="Stolz J.F."/>
            <person name="Richardson P."/>
        </authorList>
    </citation>
    <scope>NUCLEOTIDE SEQUENCE [LARGE SCALE GENOMIC DNA]</scope>
    <source>
        <strain evidence="12">ATCC BAA-1101 / DSM 17681 / MLHE-1</strain>
    </source>
</reference>
<dbReference type="NCBIfam" id="TIGR01496">
    <property type="entry name" value="DHPS"/>
    <property type="match status" value="1"/>
</dbReference>
<evidence type="ECO:0000256" key="1">
    <source>
        <dbReference type="ARBA" id="ARBA00000012"/>
    </source>
</evidence>
<dbReference type="GO" id="GO:0046872">
    <property type="term" value="F:metal ion binding"/>
    <property type="evidence" value="ECO:0007669"/>
    <property type="project" value="UniProtKB-KW"/>
</dbReference>
<dbReference type="InterPro" id="IPR006390">
    <property type="entry name" value="DHP_synth_dom"/>
</dbReference>
<dbReference type="RefSeq" id="WP_011629710.1">
    <property type="nucleotide sequence ID" value="NC_008340.1"/>
</dbReference>
<dbReference type="HOGENOM" id="CLU_008023_0_2_6"/>
<keyword evidence="8 9" id="KW-0289">Folate biosynthesis</keyword>
<comment type="function">
    <text evidence="9">Catalyzes the condensation of para-aminobenzoate (pABA) with 6-hydroxymethyl-7,8-dihydropterin diphosphate (DHPt-PP) to form 7,8-dihydropteroate (H2Pte), the immediate precursor of folate derivatives.</text>
</comment>
<comment type="catalytic activity">
    <reaction evidence="1">
        <text>(7,8-dihydropterin-6-yl)methyl diphosphate + 4-aminobenzoate = 7,8-dihydropteroate + diphosphate</text>
        <dbReference type="Rhea" id="RHEA:19949"/>
        <dbReference type="ChEBI" id="CHEBI:17836"/>
        <dbReference type="ChEBI" id="CHEBI:17839"/>
        <dbReference type="ChEBI" id="CHEBI:33019"/>
        <dbReference type="ChEBI" id="CHEBI:72950"/>
        <dbReference type="EC" id="2.5.1.15"/>
    </reaction>
</comment>
<protein>
    <recommendedName>
        <fullName evidence="4 9">Dihydropteroate synthase</fullName>
        <shortName evidence="9">DHPS</shortName>
        <ecNumber evidence="4 9">2.5.1.15</ecNumber>
    </recommendedName>
    <alternativeName>
        <fullName evidence="9">Dihydropteroate pyrophosphorylase</fullName>
    </alternativeName>
</protein>
<comment type="cofactor">
    <cofactor evidence="2 9">
        <name>Mg(2+)</name>
        <dbReference type="ChEBI" id="CHEBI:18420"/>
    </cofactor>
</comment>
<evidence type="ECO:0000256" key="8">
    <source>
        <dbReference type="ARBA" id="ARBA00022909"/>
    </source>
</evidence>
<dbReference type="InterPro" id="IPR045031">
    <property type="entry name" value="DHP_synth-like"/>
</dbReference>
<dbReference type="EMBL" id="CP000453">
    <property type="protein sequence ID" value="ABI57316.1"/>
    <property type="molecule type" value="Genomic_DNA"/>
</dbReference>
<feature type="domain" description="Pterin-binding" evidence="10">
    <location>
        <begin position="26"/>
        <end position="278"/>
    </location>
</feature>
<evidence type="ECO:0000313" key="11">
    <source>
        <dbReference type="EMBL" id="ABI57316.1"/>
    </source>
</evidence>
<evidence type="ECO:0000256" key="2">
    <source>
        <dbReference type="ARBA" id="ARBA00001946"/>
    </source>
</evidence>
<comment type="pathway">
    <text evidence="3 9">Cofactor biosynthesis; tetrahydrofolate biosynthesis; 7,8-dihydrofolate from 2-amino-4-hydroxy-6-hydroxymethyl-7,8-dihydropteridine diphosphate and 4-aminobenzoate: step 1/2.</text>
</comment>
<dbReference type="EC" id="2.5.1.15" evidence="4 9"/>
<evidence type="ECO:0000256" key="4">
    <source>
        <dbReference type="ARBA" id="ARBA00012458"/>
    </source>
</evidence>
<dbReference type="UniPathway" id="UPA00077">
    <property type="reaction ID" value="UER00156"/>
</dbReference>
<evidence type="ECO:0000256" key="7">
    <source>
        <dbReference type="ARBA" id="ARBA00022842"/>
    </source>
</evidence>
<proteinExistence type="inferred from homology"/>
<name>Q0A771_ALKEH</name>
<dbReference type="SUPFAM" id="SSF51717">
    <property type="entry name" value="Dihydropteroate synthetase-like"/>
    <property type="match status" value="1"/>
</dbReference>
<evidence type="ECO:0000256" key="5">
    <source>
        <dbReference type="ARBA" id="ARBA00022679"/>
    </source>
</evidence>
<dbReference type="GO" id="GO:0005829">
    <property type="term" value="C:cytosol"/>
    <property type="evidence" value="ECO:0007669"/>
    <property type="project" value="TreeGrafter"/>
</dbReference>
<keyword evidence="5 9" id="KW-0808">Transferase</keyword>
<evidence type="ECO:0000313" key="12">
    <source>
        <dbReference type="Proteomes" id="UP000001962"/>
    </source>
</evidence>
<dbReference type="PROSITE" id="PS00792">
    <property type="entry name" value="DHPS_1"/>
    <property type="match status" value="1"/>
</dbReference>
<comment type="similarity">
    <text evidence="9">Belongs to the DHPS family.</text>
</comment>
<evidence type="ECO:0000256" key="3">
    <source>
        <dbReference type="ARBA" id="ARBA00004763"/>
    </source>
</evidence>
<dbReference type="CDD" id="cd00739">
    <property type="entry name" value="DHPS"/>
    <property type="match status" value="1"/>
</dbReference>
<organism evidence="11 12">
    <name type="scientific">Alkalilimnicola ehrlichii (strain ATCC BAA-1101 / DSM 17681 / MLHE-1)</name>
    <dbReference type="NCBI Taxonomy" id="187272"/>
    <lineage>
        <taxon>Bacteria</taxon>
        <taxon>Pseudomonadati</taxon>
        <taxon>Pseudomonadota</taxon>
        <taxon>Gammaproteobacteria</taxon>
        <taxon>Chromatiales</taxon>
        <taxon>Ectothiorhodospiraceae</taxon>
        <taxon>Alkalilimnicola</taxon>
    </lineage>
</organism>
<dbReference type="InterPro" id="IPR011005">
    <property type="entry name" value="Dihydropteroate_synth-like_sf"/>
</dbReference>
<sequence>MAGSEAGPEAQPPLRLGRFRLPSTRPLVMGVLNVTPDSFSDGGVHLSRAAAIRQARCLVGQGADIIDIGGESTRPGAEPVPTEQELERVLPVLEAVTGELDVPVSVDTSKPAVMTAAAASGAALINDVYALRAPGALAAAADSGLPVCLMHMQGEPRTMQRDPRYRDVVDEVNAFLMARVRACEQAGIPRARLLLDPGFGFGKSLNHNYTLLGRLDAVCALGPPVLVGMSRKSMLGGVTGRPVDGRLAAGLAAAVCAVERGARIVRTHDVAPTVDALRVAGAAMAAAQGAPITGQEKQ</sequence>
<dbReference type="GO" id="GO:0046656">
    <property type="term" value="P:folic acid biosynthetic process"/>
    <property type="evidence" value="ECO:0007669"/>
    <property type="project" value="UniProtKB-KW"/>
</dbReference>
<evidence type="ECO:0000256" key="9">
    <source>
        <dbReference type="RuleBase" id="RU361205"/>
    </source>
</evidence>
<keyword evidence="6 9" id="KW-0479">Metal-binding</keyword>
<dbReference type="PROSITE" id="PS50972">
    <property type="entry name" value="PTERIN_BINDING"/>
    <property type="match status" value="1"/>
</dbReference>
<dbReference type="InterPro" id="IPR000489">
    <property type="entry name" value="Pterin-binding_dom"/>
</dbReference>
<keyword evidence="7 9" id="KW-0460">Magnesium</keyword>
<dbReference type="OrthoDB" id="9811744at2"/>
<dbReference type="Pfam" id="PF00809">
    <property type="entry name" value="Pterin_bind"/>
    <property type="match status" value="1"/>
</dbReference>
<evidence type="ECO:0000256" key="6">
    <source>
        <dbReference type="ARBA" id="ARBA00022723"/>
    </source>
</evidence>
<dbReference type="GO" id="GO:0046654">
    <property type="term" value="P:tetrahydrofolate biosynthetic process"/>
    <property type="evidence" value="ECO:0007669"/>
    <property type="project" value="UniProtKB-UniPathway"/>
</dbReference>
<dbReference type="PROSITE" id="PS00793">
    <property type="entry name" value="DHPS_2"/>
    <property type="match status" value="1"/>
</dbReference>
<evidence type="ECO:0000259" key="10">
    <source>
        <dbReference type="PROSITE" id="PS50972"/>
    </source>
</evidence>
<dbReference type="PANTHER" id="PTHR20941">
    <property type="entry name" value="FOLATE SYNTHESIS PROTEINS"/>
    <property type="match status" value="1"/>
</dbReference>
<dbReference type="Gene3D" id="3.20.20.20">
    <property type="entry name" value="Dihydropteroate synthase-like"/>
    <property type="match status" value="1"/>
</dbReference>
<dbReference type="PANTHER" id="PTHR20941:SF1">
    <property type="entry name" value="FOLIC ACID SYNTHESIS PROTEIN FOL1"/>
    <property type="match status" value="1"/>
</dbReference>
<keyword evidence="12" id="KW-1185">Reference proteome</keyword>
<gene>
    <name evidence="11" type="ordered locus">Mlg_1974</name>
</gene>
<dbReference type="KEGG" id="aeh:Mlg_1974"/>
<dbReference type="Proteomes" id="UP000001962">
    <property type="component" value="Chromosome"/>
</dbReference>
<dbReference type="AlphaFoldDB" id="Q0A771"/>
<accession>Q0A771</accession>
<dbReference type="GO" id="GO:0004156">
    <property type="term" value="F:dihydropteroate synthase activity"/>
    <property type="evidence" value="ECO:0007669"/>
    <property type="project" value="UniProtKB-EC"/>
</dbReference>